<sequence length="124" mass="14433">MEQTHEYMLTTDEVAAHFDLSPRTVRHHLQLGNLRGAKRNRDWRCRWPDLWAVEKGPTPKGDRAAFYKAPLLSKSGLAAKERISVRTVERWVEQGLPTRNVFGSVRIAEVDAEEWLKWYFGREG</sequence>
<name>A0A9X2FM57_9RHOB</name>
<proteinExistence type="predicted"/>
<keyword evidence="2" id="KW-1185">Reference proteome</keyword>
<dbReference type="EMBL" id="JAMYXC010000029">
    <property type="protein sequence ID" value="MCP1167347.1"/>
    <property type="molecule type" value="Genomic_DNA"/>
</dbReference>
<dbReference type="AlphaFoldDB" id="A0A9X2FM57"/>
<dbReference type="InterPro" id="IPR036388">
    <property type="entry name" value="WH-like_DNA-bd_sf"/>
</dbReference>
<dbReference type="Gene3D" id="1.10.10.10">
    <property type="entry name" value="Winged helix-like DNA-binding domain superfamily/Winged helix DNA-binding domain"/>
    <property type="match status" value="1"/>
</dbReference>
<evidence type="ECO:0000313" key="1">
    <source>
        <dbReference type="EMBL" id="MCP1167347.1"/>
    </source>
</evidence>
<reference evidence="1" key="1">
    <citation type="submission" date="2022-06" db="EMBL/GenBank/DDBJ databases">
        <title>Limimaricola sediminis sp. nov., isolated from an intertidal sediment.</title>
        <authorList>
            <person name="Shao X."/>
        </authorList>
    </citation>
    <scope>NUCLEOTIDE SEQUENCE</scope>
    <source>
        <strain evidence="1">ASW11-118</strain>
    </source>
</reference>
<gene>
    <name evidence="1" type="ORF">NHG85_02190</name>
</gene>
<accession>A0A9X2FM57</accession>
<dbReference type="SUPFAM" id="SSF46955">
    <property type="entry name" value="Putative DNA-binding domain"/>
    <property type="match status" value="2"/>
</dbReference>
<organism evidence="1 2">
    <name type="scientific">Limimaricola litoreus</name>
    <dbReference type="NCBI Taxonomy" id="2955316"/>
    <lineage>
        <taxon>Bacteria</taxon>
        <taxon>Pseudomonadati</taxon>
        <taxon>Pseudomonadota</taxon>
        <taxon>Alphaproteobacteria</taxon>
        <taxon>Rhodobacterales</taxon>
        <taxon>Paracoccaceae</taxon>
        <taxon>Limimaricola</taxon>
    </lineage>
</organism>
<evidence type="ECO:0000313" key="2">
    <source>
        <dbReference type="Proteomes" id="UP001139477"/>
    </source>
</evidence>
<protein>
    <submittedName>
        <fullName evidence="1">Helix-turn-helix domain-containing protein</fullName>
    </submittedName>
</protein>
<dbReference type="InterPro" id="IPR009061">
    <property type="entry name" value="DNA-bd_dom_put_sf"/>
</dbReference>
<comment type="caution">
    <text evidence="1">The sequence shown here is derived from an EMBL/GenBank/DDBJ whole genome shotgun (WGS) entry which is preliminary data.</text>
</comment>
<dbReference type="Proteomes" id="UP001139477">
    <property type="component" value="Unassembled WGS sequence"/>
</dbReference>